<evidence type="ECO:0000313" key="16">
    <source>
        <dbReference type="EMBL" id="VWQ18998.1"/>
    </source>
</evidence>
<dbReference type="InterPro" id="IPR046938">
    <property type="entry name" value="DNA_clamp_sf"/>
</dbReference>
<reference evidence="15" key="4">
    <citation type="journal article" date="2022" name="3 Biotech.">
        <title>Isomaltooligosaccharides utilization and genomic characterization of human infant anti-inflammatory Bifidobacterium longum and Bifidobacterium breve strains.</title>
        <authorList>
            <person name="Sharma S."/>
            <person name="Singh S."/>
            <person name="Chaudhary V."/>
            <person name="Mantri S."/>
            <person name="Chander A."/>
            <person name="Maurya R."/>
            <person name="Rajarammohan S."/>
            <person name="Singh R.P."/>
            <person name="Rishi P."/>
            <person name="Bishnoi M."/>
            <person name="Bhadada S.K."/>
            <person name="Kondepudi K.K."/>
        </authorList>
    </citation>
    <scope>NUCLEOTIDE SEQUENCE</scope>
    <source>
        <strain evidence="15">Bif11</strain>
    </source>
</reference>
<dbReference type="EMBL" id="CP021558">
    <property type="protein sequence ID" value="AUE02046.1"/>
    <property type="molecule type" value="Genomic_DNA"/>
</dbReference>
<dbReference type="SMART" id="SM00480">
    <property type="entry name" value="POL3Bc"/>
    <property type="match status" value="1"/>
</dbReference>
<sequence>MKVEIDTAALADAVAWTSRVIDARPSNPILAGVKLEAIDGTLQFSAFNYEISARHHIEAGVDEVGSALVLGKLLADITKSLRSEKTYLTTDGSTLTITSGKSKFTLQLMPDAEYPDLPVVPPMLGQVDAQTFVQAVNQASVAVSREENRPVLTGVRMQFQDDKVIMTSTDRFRLARAAFTWTPQDANVDTITLVRGSLLKDVARSLDEHQNIRLDFDADNPTLLGFENAGRVSTSQLIDGEFPAVDRLFADEYPIQAVVNKQDLLDAISRVALVAERNAPIRMMFTGQELALSAGSADEAQANETLDIDMDGDEITVAFNPSYLKEGLSAIAEPFVRIKMTTPVKPVEFNGQQEADSDESMDYRYLLVPMRFNS</sequence>
<comment type="similarity">
    <text evidence="2 9">Belongs to the beta sliding clamp family.</text>
</comment>
<keyword evidence="8" id="KW-0238">DNA-binding</keyword>
<evidence type="ECO:0000256" key="6">
    <source>
        <dbReference type="ARBA" id="ARBA00022705"/>
    </source>
</evidence>
<dbReference type="InterPro" id="IPR022634">
    <property type="entry name" value="DNA_polIII_beta_N"/>
</dbReference>
<name>A0A0L0LWH1_BIFBR</name>
<keyword evidence="5 9" id="KW-0548">Nucleotidyltransferase</keyword>
<dbReference type="SUPFAM" id="SSF55979">
    <property type="entry name" value="DNA clamp"/>
    <property type="match status" value="3"/>
</dbReference>
<dbReference type="InterPro" id="IPR001001">
    <property type="entry name" value="DNA_polIII_beta"/>
</dbReference>
<dbReference type="Proteomes" id="UP000232496">
    <property type="component" value="Chromosome"/>
</dbReference>
<dbReference type="InterPro" id="IPR022637">
    <property type="entry name" value="DNA_polIII_beta_cen"/>
</dbReference>
<reference evidence="15" key="2">
    <citation type="submission" date="2018-05" db="EMBL/GenBank/DDBJ databases">
        <authorList>
            <person name="Kondepudi K.K."/>
            <person name="Singh S."/>
            <person name="Chaudhry V."/>
            <person name="Mantri S."/>
            <person name="Bhadada S."/>
            <person name="Bishnoi M."/>
            <person name="Kaur J."/>
            <person name="Sharma S."/>
            <person name="Bhatia R."/>
        </authorList>
    </citation>
    <scope>NUCLEOTIDE SEQUENCE</scope>
    <source>
        <strain evidence="15">Bif11</strain>
    </source>
</reference>
<evidence type="ECO:0000313" key="20">
    <source>
        <dbReference type="Proteomes" id="UP001169990"/>
    </source>
</evidence>
<dbReference type="InterPro" id="IPR022635">
    <property type="entry name" value="DNA_polIII_beta_C"/>
</dbReference>
<feature type="domain" description="DNA polymerase III beta sliding clamp central" evidence="11">
    <location>
        <begin position="127"/>
        <end position="243"/>
    </location>
</feature>
<evidence type="ECO:0000256" key="7">
    <source>
        <dbReference type="ARBA" id="ARBA00022932"/>
    </source>
</evidence>
<dbReference type="Proteomes" id="UP000494173">
    <property type="component" value="Unassembled WGS sequence"/>
</dbReference>
<dbReference type="AlphaFoldDB" id="A0A0L0LWH1"/>
<dbReference type="GO" id="GO:0008408">
    <property type="term" value="F:3'-5' exonuclease activity"/>
    <property type="evidence" value="ECO:0007669"/>
    <property type="project" value="InterPro"/>
</dbReference>
<dbReference type="Pfam" id="PF02767">
    <property type="entry name" value="DNA_pol3_beta_2"/>
    <property type="match status" value="1"/>
</dbReference>
<dbReference type="GO" id="GO:0003887">
    <property type="term" value="F:DNA-directed DNA polymerase activity"/>
    <property type="evidence" value="ECO:0007669"/>
    <property type="project" value="UniProtKB-UniRule"/>
</dbReference>
<dbReference type="CDD" id="cd00140">
    <property type="entry name" value="beta_clamp"/>
    <property type="match status" value="1"/>
</dbReference>
<evidence type="ECO:0000256" key="2">
    <source>
        <dbReference type="ARBA" id="ARBA00010752"/>
    </source>
</evidence>
<evidence type="ECO:0000313" key="14">
    <source>
        <dbReference type="EMBL" id="AUE17586.1"/>
    </source>
</evidence>
<evidence type="ECO:0000259" key="12">
    <source>
        <dbReference type="Pfam" id="PF02768"/>
    </source>
</evidence>
<dbReference type="Proteomes" id="UP000232491">
    <property type="component" value="Chromosome"/>
</dbReference>
<dbReference type="GO" id="GO:0009360">
    <property type="term" value="C:DNA polymerase III complex"/>
    <property type="evidence" value="ECO:0007669"/>
    <property type="project" value="InterPro"/>
</dbReference>
<keyword evidence="6 9" id="KW-0235">DNA replication</keyword>
<feature type="domain" description="DNA polymerase III beta sliding clamp C-terminal" evidence="12">
    <location>
        <begin position="247"/>
        <end position="357"/>
    </location>
</feature>
<dbReference type="EMBL" id="CP023198">
    <property type="protein sequence ID" value="AUE17586.1"/>
    <property type="molecule type" value="Genomic_DNA"/>
</dbReference>
<keyword evidence="3 9" id="KW-0963">Cytoplasm</keyword>
<accession>A0A0L0LWH1</accession>
<dbReference type="GO" id="GO:0003677">
    <property type="term" value="F:DNA binding"/>
    <property type="evidence" value="ECO:0007669"/>
    <property type="project" value="UniProtKB-UniRule"/>
</dbReference>
<evidence type="ECO:0000259" key="11">
    <source>
        <dbReference type="Pfam" id="PF02767"/>
    </source>
</evidence>
<dbReference type="NCBIfam" id="TIGR00663">
    <property type="entry name" value="dnan"/>
    <property type="match status" value="1"/>
</dbReference>
<dbReference type="OMA" id="YLIMPVR"/>
<feature type="domain" description="DNA polymerase III beta sliding clamp N-terminal" evidence="10">
    <location>
        <begin position="1"/>
        <end position="118"/>
    </location>
</feature>
<comment type="function">
    <text evidence="9">Confers DNA tethering and processivity to DNA polymerases and other proteins. Acts as a clamp, forming a ring around DNA (a reaction catalyzed by the clamp-loading complex) which diffuses in an ATP-independent manner freely and bidirectionally along dsDNA. Initially characterized for its ability to contact the catalytic subunit of DNA polymerase III (Pol III), a complex, multichain enzyme responsible for most of the replicative synthesis in bacteria; Pol III exhibits 3'-5' exonuclease proofreading activity. The beta chain is required for initiation of replication as well as for processivity of DNA replication.</text>
</comment>
<gene>
    <name evidence="16" type="primary">dnaN</name>
    <name evidence="13" type="ORF">BB215W447A_0002</name>
    <name evidence="16" type="ORF">BIFLH24_01042</name>
    <name evidence="15" type="ORF">DC496_07365</name>
    <name evidence="14" type="ORF">DRBB29_0002</name>
</gene>
<dbReference type="RefSeq" id="WP_003827869.1">
    <property type="nucleotide sequence ID" value="NZ_BAABSL010000002.1"/>
</dbReference>
<dbReference type="EMBL" id="QELD01000012">
    <property type="protein sequence ID" value="MDN4188156.1"/>
    <property type="molecule type" value="Genomic_DNA"/>
</dbReference>
<reference evidence="14 18" key="1">
    <citation type="submission" date="2017-09" db="EMBL/GenBank/DDBJ databases">
        <title>Comparative genomics and methylome analysis of the gut commensal Bifidobacterium breve.</title>
        <authorList>
            <person name="Bottacini F."/>
            <person name="Morrissey R."/>
            <person name="Roberts R.J."/>
            <person name="James K."/>
            <person name="van Breen J."/>
            <person name="Egan M."/>
            <person name="Lambert J."/>
            <person name="van Limpt K."/>
            <person name="Stanton C."/>
            <person name="Knol J."/>
            <person name="O' Connell Motherway M."/>
            <person name="van Sinderen D."/>
        </authorList>
    </citation>
    <scope>NUCLEOTIDE SEQUENCE [LARGE SCALE GENOMIC DNA]</scope>
    <source>
        <strain evidence="13 17">215W447a</strain>
        <strain evidence="14 18">DRBB29</strain>
    </source>
</reference>
<dbReference type="Gene3D" id="3.10.150.10">
    <property type="entry name" value="DNA Polymerase III, subunit A, domain 2"/>
    <property type="match status" value="3"/>
</dbReference>
<evidence type="ECO:0000256" key="4">
    <source>
        <dbReference type="ARBA" id="ARBA00022679"/>
    </source>
</evidence>
<reference evidence="16 19" key="3">
    <citation type="submission" date="2019-10" db="EMBL/GenBank/DDBJ databases">
        <authorList>
            <consortium name="Melissa Lawson"/>
            <person name="O'neill I."/>
        </authorList>
    </citation>
    <scope>NUCLEOTIDE SEQUENCE [LARGE SCALE GENOMIC DNA]</scope>
    <source>
        <strain evidence="16">LH_24</strain>
    </source>
</reference>
<comment type="subunit">
    <text evidence="9">Forms a ring-shaped head-to-tail homodimer around DNA.</text>
</comment>
<evidence type="ECO:0000256" key="5">
    <source>
        <dbReference type="ARBA" id="ARBA00022695"/>
    </source>
</evidence>
<dbReference type="Proteomes" id="UP001169990">
    <property type="component" value="Unassembled WGS sequence"/>
</dbReference>
<dbReference type="PIRSF" id="PIRSF000804">
    <property type="entry name" value="DNA_pol_III_b"/>
    <property type="match status" value="1"/>
</dbReference>
<keyword evidence="4 9" id="KW-0808">Transferase</keyword>
<organism evidence="15 20">
    <name type="scientific">Bifidobacterium breve</name>
    <dbReference type="NCBI Taxonomy" id="1685"/>
    <lineage>
        <taxon>Bacteria</taxon>
        <taxon>Bacillati</taxon>
        <taxon>Actinomycetota</taxon>
        <taxon>Actinomycetes</taxon>
        <taxon>Bifidobacteriales</taxon>
        <taxon>Bifidobacteriaceae</taxon>
        <taxon>Bifidobacterium</taxon>
    </lineage>
</organism>
<evidence type="ECO:0000313" key="13">
    <source>
        <dbReference type="EMBL" id="AUE02046.1"/>
    </source>
</evidence>
<evidence type="ECO:0000313" key="17">
    <source>
        <dbReference type="Proteomes" id="UP000232491"/>
    </source>
</evidence>
<dbReference type="PANTHER" id="PTHR30478">
    <property type="entry name" value="DNA POLYMERASE III SUBUNIT BETA"/>
    <property type="match status" value="1"/>
</dbReference>
<evidence type="ECO:0000313" key="15">
    <source>
        <dbReference type="EMBL" id="MDN4188156.1"/>
    </source>
</evidence>
<evidence type="ECO:0000313" key="19">
    <source>
        <dbReference type="Proteomes" id="UP000494173"/>
    </source>
</evidence>
<comment type="subcellular location">
    <subcellularLocation>
        <location evidence="1 9">Cytoplasm</location>
    </subcellularLocation>
</comment>
<keyword evidence="7 9" id="KW-0239">DNA-directed DNA polymerase</keyword>
<evidence type="ECO:0000256" key="9">
    <source>
        <dbReference type="PIRNR" id="PIRNR000804"/>
    </source>
</evidence>
<dbReference type="GO" id="GO:0005737">
    <property type="term" value="C:cytoplasm"/>
    <property type="evidence" value="ECO:0007669"/>
    <property type="project" value="UniProtKB-SubCell"/>
</dbReference>
<dbReference type="PANTHER" id="PTHR30478:SF0">
    <property type="entry name" value="BETA SLIDING CLAMP"/>
    <property type="match status" value="1"/>
</dbReference>
<dbReference type="GO" id="GO:0006271">
    <property type="term" value="P:DNA strand elongation involved in DNA replication"/>
    <property type="evidence" value="ECO:0007669"/>
    <property type="project" value="TreeGrafter"/>
</dbReference>
<proteinExistence type="inferred from homology"/>
<evidence type="ECO:0000256" key="3">
    <source>
        <dbReference type="ARBA" id="ARBA00022490"/>
    </source>
</evidence>
<dbReference type="OrthoDB" id="468978at2"/>
<evidence type="ECO:0000256" key="8">
    <source>
        <dbReference type="ARBA" id="ARBA00023125"/>
    </source>
</evidence>
<dbReference type="EMBL" id="CABWKB010000012">
    <property type="protein sequence ID" value="VWQ18998.1"/>
    <property type="molecule type" value="Genomic_DNA"/>
</dbReference>
<evidence type="ECO:0000313" key="18">
    <source>
        <dbReference type="Proteomes" id="UP000232496"/>
    </source>
</evidence>
<protein>
    <recommendedName>
        <fullName evidence="9">Beta sliding clamp</fullName>
    </recommendedName>
</protein>
<dbReference type="Pfam" id="PF00712">
    <property type="entry name" value="DNA_pol3_beta"/>
    <property type="match status" value="1"/>
</dbReference>
<evidence type="ECO:0000259" key="10">
    <source>
        <dbReference type="Pfam" id="PF00712"/>
    </source>
</evidence>
<dbReference type="Pfam" id="PF02768">
    <property type="entry name" value="DNA_pol3_beta_3"/>
    <property type="match status" value="1"/>
</dbReference>
<evidence type="ECO:0000256" key="1">
    <source>
        <dbReference type="ARBA" id="ARBA00004496"/>
    </source>
</evidence>